<evidence type="ECO:0000259" key="1">
    <source>
        <dbReference type="Pfam" id="PF18723"/>
    </source>
</evidence>
<sequence length="303" mass="36065">MEIPQKLQDLYRHWEHHTQPIPFSNSEALDQKILAEMESFMVERMQIWEKKVFQQTPPHTQDKVLQKFRFCNIYRELDKQTIEIHEHLEDLRSNFPLWLLNLAFHRFVCNPTTVKKVGLLNFLHKNNEQVYENLMELERPKYGTAYIFPISTIQRSECPTREEFFCFYLPSVMKKITSAVEKFKNTTVLEALDTVFPLFGFNLKFHWTEILIDVAYQFPQLINLYKDFPIGPGSLPTMKRLNNKLNPTETCNLLAHHRPKDFPYLTYKGKKVLLSAENWEGVGCEFRKYTNLGQGRGRIRKYH</sequence>
<accession>A0A1F4URA6</accession>
<proteinExistence type="predicted"/>
<feature type="domain" description="5-hmdU DNA kinase helical" evidence="1">
    <location>
        <begin position="33"/>
        <end position="291"/>
    </location>
</feature>
<protein>
    <recommendedName>
        <fullName evidence="1">5-hmdU DNA kinase helical domain-containing protein</fullName>
    </recommendedName>
</protein>
<name>A0A1F4URA6_UNCKA</name>
<dbReference type="AlphaFoldDB" id="A0A1F4URA6"/>
<evidence type="ECO:0000313" key="2">
    <source>
        <dbReference type="EMBL" id="OGC47330.1"/>
    </source>
</evidence>
<dbReference type="EMBL" id="MEVA01000013">
    <property type="protein sequence ID" value="OGC47330.1"/>
    <property type="molecule type" value="Genomic_DNA"/>
</dbReference>
<comment type="caution">
    <text evidence="2">The sequence shown here is derived from an EMBL/GenBank/DDBJ whole genome shotgun (WGS) entry which is preliminary data.</text>
</comment>
<organism evidence="2 3">
    <name type="scientific">candidate division WWE3 bacterium RIFCSPHIGHO2_01_FULL_42_13</name>
    <dbReference type="NCBI Taxonomy" id="1802617"/>
    <lineage>
        <taxon>Bacteria</taxon>
        <taxon>Katanobacteria</taxon>
    </lineage>
</organism>
<dbReference type="Proteomes" id="UP000176608">
    <property type="component" value="Unassembled WGS sequence"/>
</dbReference>
<dbReference type="Pfam" id="PF18723">
    <property type="entry name" value="HMUDK_hel"/>
    <property type="match status" value="1"/>
</dbReference>
<gene>
    <name evidence="2" type="ORF">A2886_00085</name>
</gene>
<evidence type="ECO:0000313" key="3">
    <source>
        <dbReference type="Proteomes" id="UP000176608"/>
    </source>
</evidence>
<dbReference type="InterPro" id="IPR040684">
    <property type="entry name" value="HMUDK_hel"/>
</dbReference>
<reference evidence="2 3" key="1">
    <citation type="journal article" date="2016" name="Nat. Commun.">
        <title>Thousands of microbial genomes shed light on interconnected biogeochemical processes in an aquifer system.</title>
        <authorList>
            <person name="Anantharaman K."/>
            <person name="Brown C.T."/>
            <person name="Hug L.A."/>
            <person name="Sharon I."/>
            <person name="Castelle C.J."/>
            <person name="Probst A.J."/>
            <person name="Thomas B.C."/>
            <person name="Singh A."/>
            <person name="Wilkins M.J."/>
            <person name="Karaoz U."/>
            <person name="Brodie E.L."/>
            <person name="Williams K.H."/>
            <person name="Hubbard S.S."/>
            <person name="Banfield J.F."/>
        </authorList>
    </citation>
    <scope>NUCLEOTIDE SEQUENCE [LARGE SCALE GENOMIC DNA]</scope>
</reference>
<dbReference type="STRING" id="1802617.A2886_00085"/>